<dbReference type="InterPro" id="IPR001926">
    <property type="entry name" value="TrpB-like_PALP"/>
</dbReference>
<sequence length="305" mass="34097">MLLPSTTEIQFLSHQILQEKKVELGILRLDKIHNQVSGNKFFKLKYNLKEAKRLGKKTILTFGGAYSNHIYATAAAAKLAGLNSIGIIRGDGFDENNPTLSYGRNQGMNLHFVDREKYRAKTSKQFLEELKGIFGDFYLIPEGGTNHFAIQGTKEILTSSTHESTHICTSVGTGGTFVGLATSIRSGQELLGFSSLKGEFIRDEIQALLKEFEINPQGKIELITQYHFGGYAKWKPELIEFLHWFHSEFGIAIDPVYTGKMAYGIWELFKKDYFPPNSKILMIHTGGLQGNLGFVQRTGIAIPLG</sequence>
<keyword evidence="3 5" id="KW-0663">Pyridoxal phosphate</keyword>
<dbReference type="GO" id="GO:0019148">
    <property type="term" value="F:D-cysteine desulfhydrase activity"/>
    <property type="evidence" value="ECO:0007669"/>
    <property type="project" value="TreeGrafter"/>
</dbReference>
<dbReference type="PANTHER" id="PTHR43780">
    <property type="entry name" value="1-AMINOCYCLOPROPANE-1-CARBOXYLATE DEAMINASE-RELATED"/>
    <property type="match status" value="1"/>
</dbReference>
<comment type="cofactor">
    <cofactor evidence="1">
        <name>pyridoxal 5'-phosphate</name>
        <dbReference type="ChEBI" id="CHEBI:597326"/>
    </cofactor>
</comment>
<dbReference type="Pfam" id="PF00291">
    <property type="entry name" value="PALP"/>
    <property type="match status" value="1"/>
</dbReference>
<evidence type="ECO:0000256" key="4">
    <source>
        <dbReference type="PIRSR" id="PIRSR006278-1"/>
    </source>
</evidence>
<name>A0A4R6T1Y3_9BACT</name>
<evidence type="ECO:0000256" key="5">
    <source>
        <dbReference type="PIRSR" id="PIRSR006278-2"/>
    </source>
</evidence>
<dbReference type="EMBL" id="SNYF01000010">
    <property type="protein sequence ID" value="TDQ13788.1"/>
    <property type="molecule type" value="Genomic_DNA"/>
</dbReference>
<dbReference type="InterPro" id="IPR036052">
    <property type="entry name" value="TrpB-like_PALP_sf"/>
</dbReference>
<evidence type="ECO:0000313" key="8">
    <source>
        <dbReference type="Proteomes" id="UP000294535"/>
    </source>
</evidence>
<dbReference type="PIRSF" id="PIRSF006278">
    <property type="entry name" value="ACCD_DCysDesulf"/>
    <property type="match status" value="1"/>
</dbReference>
<dbReference type="Gene3D" id="3.40.50.1100">
    <property type="match status" value="2"/>
</dbReference>
<dbReference type="Proteomes" id="UP000294535">
    <property type="component" value="Unassembled WGS sequence"/>
</dbReference>
<evidence type="ECO:0000259" key="6">
    <source>
        <dbReference type="Pfam" id="PF00291"/>
    </source>
</evidence>
<organism evidence="7 8">
    <name type="scientific">Algoriphagus boseongensis</name>
    <dbReference type="NCBI Taxonomy" id="1442587"/>
    <lineage>
        <taxon>Bacteria</taxon>
        <taxon>Pseudomonadati</taxon>
        <taxon>Bacteroidota</taxon>
        <taxon>Cytophagia</taxon>
        <taxon>Cytophagales</taxon>
        <taxon>Cyclobacteriaceae</taxon>
        <taxon>Algoriphagus</taxon>
    </lineage>
</organism>
<dbReference type="AlphaFoldDB" id="A0A4R6T1Y3"/>
<comment type="caution">
    <text evidence="7">The sequence shown here is derived from an EMBL/GenBank/DDBJ whole genome shotgun (WGS) entry which is preliminary data.</text>
</comment>
<reference evidence="7 8" key="1">
    <citation type="submission" date="2019-03" db="EMBL/GenBank/DDBJ databases">
        <title>Genomic Encyclopedia of Type Strains, Phase III (KMG-III): the genomes of soil and plant-associated and newly described type strains.</title>
        <authorList>
            <person name="Whitman W."/>
        </authorList>
    </citation>
    <scope>NUCLEOTIDE SEQUENCE [LARGE SCALE GENOMIC DNA]</scope>
    <source>
        <strain evidence="7 8">CECT 8446</strain>
    </source>
</reference>
<dbReference type="SUPFAM" id="SSF53686">
    <property type="entry name" value="Tryptophan synthase beta subunit-like PLP-dependent enzymes"/>
    <property type="match status" value="1"/>
</dbReference>
<comment type="similarity">
    <text evidence="2">Belongs to the ACC deaminase/D-cysteine desulfhydrase family.</text>
</comment>
<evidence type="ECO:0000256" key="2">
    <source>
        <dbReference type="ARBA" id="ARBA00008639"/>
    </source>
</evidence>
<keyword evidence="8" id="KW-1185">Reference proteome</keyword>
<evidence type="ECO:0000256" key="3">
    <source>
        <dbReference type="ARBA" id="ARBA00022898"/>
    </source>
</evidence>
<feature type="active site" description="Nucleophile" evidence="4">
    <location>
        <position position="67"/>
    </location>
</feature>
<protein>
    <submittedName>
        <fullName evidence="7">1-aminocyclopropane-1-carboxylate deaminase/D-cysteine desulfhydrase-like pyridoxal-dependent ACC family enzyme</fullName>
    </submittedName>
</protein>
<dbReference type="OrthoDB" id="9801249at2"/>
<dbReference type="InterPro" id="IPR027278">
    <property type="entry name" value="ACCD_DCysDesulf"/>
</dbReference>
<proteinExistence type="inferred from homology"/>
<accession>A0A4R6T1Y3</accession>
<feature type="domain" description="Tryptophan synthase beta chain-like PALP" evidence="6">
    <location>
        <begin position="33"/>
        <end position="286"/>
    </location>
</feature>
<evidence type="ECO:0000313" key="7">
    <source>
        <dbReference type="EMBL" id="TDQ13788.1"/>
    </source>
</evidence>
<evidence type="ECO:0000256" key="1">
    <source>
        <dbReference type="ARBA" id="ARBA00001933"/>
    </source>
</evidence>
<gene>
    <name evidence="7" type="ORF">DFQ04_3512</name>
</gene>
<feature type="modified residue" description="N6-(pyridoxal phosphate)lysine" evidence="5">
    <location>
        <position position="40"/>
    </location>
</feature>
<dbReference type="PANTHER" id="PTHR43780:SF2">
    <property type="entry name" value="1-AMINOCYCLOPROPANE-1-CARBOXYLATE DEAMINASE-RELATED"/>
    <property type="match status" value="1"/>
</dbReference>